<protein>
    <recommendedName>
        <fullName evidence="4">PABS domain-containing protein</fullName>
    </recommendedName>
</protein>
<feature type="domain" description="PABS" evidence="4">
    <location>
        <begin position="123"/>
        <end position="384"/>
    </location>
</feature>
<dbReference type="InterPro" id="IPR030373">
    <property type="entry name" value="PABS_CS"/>
</dbReference>
<evidence type="ECO:0000259" key="4">
    <source>
        <dbReference type="PROSITE" id="PS51006"/>
    </source>
</evidence>
<gene>
    <name evidence="5" type="ORF">NMOB1V02_LOCUS761</name>
</gene>
<keyword evidence="3" id="KW-0620">Polyamine biosynthesis</keyword>
<dbReference type="Proteomes" id="UP000678499">
    <property type="component" value="Unassembled WGS sequence"/>
</dbReference>
<dbReference type="InterPro" id="IPR001045">
    <property type="entry name" value="Spermi_synthase"/>
</dbReference>
<accession>A0A7R9BF72</accession>
<reference evidence="5" key="1">
    <citation type="submission" date="2020-11" db="EMBL/GenBank/DDBJ databases">
        <authorList>
            <person name="Tran Van P."/>
        </authorList>
    </citation>
    <scope>NUCLEOTIDE SEQUENCE</scope>
</reference>
<keyword evidence="2 3" id="KW-0808">Transferase</keyword>
<feature type="active site" description="Proton acceptor" evidence="3">
    <location>
        <position position="278"/>
    </location>
</feature>
<dbReference type="PANTHER" id="PTHR46315:SF1">
    <property type="entry name" value="SPERMINE SYNTHASE"/>
    <property type="match status" value="1"/>
</dbReference>
<dbReference type="Gene3D" id="3.40.50.150">
    <property type="entry name" value="Vaccinia Virus protein VP39"/>
    <property type="match status" value="1"/>
</dbReference>
<dbReference type="AlphaFoldDB" id="A0A7R9BF72"/>
<evidence type="ECO:0000256" key="3">
    <source>
        <dbReference type="PROSITE-ProRule" id="PRU00354"/>
    </source>
</evidence>
<dbReference type="Gene3D" id="2.30.140.10">
    <property type="entry name" value="Spermidine synthase, tetramerisation domain"/>
    <property type="match status" value="1"/>
</dbReference>
<dbReference type="SUPFAM" id="SSF53335">
    <property type="entry name" value="S-adenosyl-L-methionine-dependent methyltransferases"/>
    <property type="match status" value="1"/>
</dbReference>
<sequence length="390" mass="43725">MVVNTILLDFILPNPHEDDGKPPDALKVVETVLEKHKLSTIHRAPIDGSSTMAIMEGPQGATATVRIHPQGMVTVTLEYYVTKGQSPLFSTKELQKLRDEIADSLGSSNSRLLPPVQRGCRVDPYLTTSDERLLQYDFDELLFEQQTAFQKVQIFHSTNFGNALVLDGLINLAESDLIYTETLMQRGKLDYTDKNVLILGGGDGALLHELLQENPGCVTMVEIDDVVMKSCRTHMRTVCGESMDQYVGPHHEIIVDDALKVMDQYEKEGKFFDVIIGDLTDIPISSTPQDELWVFFRNIISKAFKILGPNGVYLMHVSELLNIELQVAGIGSFVCDHGNGISSKQALSMFEDELDKMDPPVVHSKSLAYVPSFMEQWVFYQIKKREEIKS</sequence>
<evidence type="ECO:0000256" key="1">
    <source>
        <dbReference type="ARBA" id="ARBA00007867"/>
    </source>
</evidence>
<keyword evidence="6" id="KW-1185">Reference proteome</keyword>
<dbReference type="OrthoDB" id="5953636at2759"/>
<evidence type="ECO:0000313" key="6">
    <source>
        <dbReference type="Proteomes" id="UP000678499"/>
    </source>
</evidence>
<dbReference type="Pfam" id="PF01564">
    <property type="entry name" value="Spermine_synth"/>
    <property type="match status" value="1"/>
</dbReference>
<dbReference type="InterPro" id="IPR037163">
    <property type="entry name" value="Spermidine_synt_N_sf"/>
</dbReference>
<dbReference type="PROSITE" id="PS01330">
    <property type="entry name" value="PABS_1"/>
    <property type="match status" value="1"/>
</dbReference>
<dbReference type="Pfam" id="PF17284">
    <property type="entry name" value="Spermine_synt_N"/>
    <property type="match status" value="1"/>
</dbReference>
<dbReference type="EMBL" id="OA882106">
    <property type="protein sequence ID" value="CAD7272843.1"/>
    <property type="molecule type" value="Genomic_DNA"/>
</dbReference>
<dbReference type="PROSITE" id="PS51006">
    <property type="entry name" value="PABS_2"/>
    <property type="match status" value="1"/>
</dbReference>
<dbReference type="InterPro" id="IPR029063">
    <property type="entry name" value="SAM-dependent_MTases_sf"/>
</dbReference>
<organism evidence="5">
    <name type="scientific">Notodromas monacha</name>
    <dbReference type="NCBI Taxonomy" id="399045"/>
    <lineage>
        <taxon>Eukaryota</taxon>
        <taxon>Metazoa</taxon>
        <taxon>Ecdysozoa</taxon>
        <taxon>Arthropoda</taxon>
        <taxon>Crustacea</taxon>
        <taxon>Oligostraca</taxon>
        <taxon>Ostracoda</taxon>
        <taxon>Podocopa</taxon>
        <taxon>Podocopida</taxon>
        <taxon>Cypridocopina</taxon>
        <taxon>Cypridoidea</taxon>
        <taxon>Cyprididae</taxon>
        <taxon>Notodromas</taxon>
    </lineage>
</organism>
<dbReference type="CDD" id="cd02440">
    <property type="entry name" value="AdoMet_MTases"/>
    <property type="match status" value="1"/>
</dbReference>
<dbReference type="GO" id="GO:0006597">
    <property type="term" value="P:spermine biosynthetic process"/>
    <property type="evidence" value="ECO:0007669"/>
    <property type="project" value="InterPro"/>
</dbReference>
<dbReference type="InterPro" id="IPR015576">
    <property type="entry name" value="Spermine_synthase_animal"/>
</dbReference>
<evidence type="ECO:0000313" key="5">
    <source>
        <dbReference type="EMBL" id="CAD7272843.1"/>
    </source>
</evidence>
<dbReference type="InterPro" id="IPR030374">
    <property type="entry name" value="PABS"/>
</dbReference>
<dbReference type="PANTHER" id="PTHR46315">
    <property type="entry name" value="SPERMINE SYNTHASE"/>
    <property type="match status" value="1"/>
</dbReference>
<dbReference type="HAMAP" id="MF_00198">
    <property type="entry name" value="Spermidine_synth"/>
    <property type="match status" value="1"/>
</dbReference>
<evidence type="ECO:0000256" key="2">
    <source>
        <dbReference type="ARBA" id="ARBA00022679"/>
    </source>
</evidence>
<dbReference type="GO" id="GO:0016768">
    <property type="term" value="F:spermine synthase activity"/>
    <property type="evidence" value="ECO:0007669"/>
    <property type="project" value="InterPro"/>
</dbReference>
<name>A0A7R9BF72_9CRUS</name>
<dbReference type="EMBL" id="CAJPEX010000069">
    <property type="protein sequence ID" value="CAG0912995.1"/>
    <property type="molecule type" value="Genomic_DNA"/>
</dbReference>
<proteinExistence type="inferred from homology"/>
<comment type="similarity">
    <text evidence="1">Belongs to the spermidine/spermine synthase family.</text>
</comment>
<dbReference type="InterPro" id="IPR035246">
    <property type="entry name" value="Spermidine_synt_N"/>
</dbReference>